<dbReference type="InterPro" id="IPR036397">
    <property type="entry name" value="RNaseH_sf"/>
</dbReference>
<dbReference type="EMBL" id="JACGWL010000012">
    <property type="protein sequence ID" value="KAK4391181.1"/>
    <property type="molecule type" value="Genomic_DNA"/>
</dbReference>
<sequence>MLFYWPTVKEEPLPIPEHAWSCISMDFIEGLPQSYGKDSILVVVDRLTKDKIFTSNFWKELFSLTRVSLDMSSAYHPQTDGQTERINQCLENYLRCMCHQQPKKWAQWITLAEFWFNTNFHSRLKATPFQALYGYPPNQLAIGPYLRCHHSEVEELMQGRVKLVQLLKENCSRLNIE</sequence>
<dbReference type="PANTHER" id="PTHR45835">
    <property type="entry name" value="YALI0A06105P"/>
    <property type="match status" value="1"/>
</dbReference>
<accession>A0AAE1WDA7</accession>
<dbReference type="PROSITE" id="PS50994">
    <property type="entry name" value="INTEGRASE"/>
    <property type="match status" value="1"/>
</dbReference>
<reference evidence="2" key="2">
    <citation type="journal article" date="2024" name="Plant">
        <title>Genomic evolution and insights into agronomic trait innovations of Sesamum species.</title>
        <authorList>
            <person name="Miao H."/>
            <person name="Wang L."/>
            <person name="Qu L."/>
            <person name="Liu H."/>
            <person name="Sun Y."/>
            <person name="Le M."/>
            <person name="Wang Q."/>
            <person name="Wei S."/>
            <person name="Zheng Y."/>
            <person name="Lin W."/>
            <person name="Duan Y."/>
            <person name="Cao H."/>
            <person name="Xiong S."/>
            <person name="Wang X."/>
            <person name="Wei L."/>
            <person name="Li C."/>
            <person name="Ma Q."/>
            <person name="Ju M."/>
            <person name="Zhao R."/>
            <person name="Li G."/>
            <person name="Mu C."/>
            <person name="Tian Q."/>
            <person name="Mei H."/>
            <person name="Zhang T."/>
            <person name="Gao T."/>
            <person name="Zhang H."/>
        </authorList>
    </citation>
    <scope>NUCLEOTIDE SEQUENCE</scope>
    <source>
        <strain evidence="2">K16</strain>
    </source>
</reference>
<gene>
    <name evidence="2" type="ORF">Sango_2181400</name>
</gene>
<dbReference type="GO" id="GO:0003676">
    <property type="term" value="F:nucleic acid binding"/>
    <property type="evidence" value="ECO:0007669"/>
    <property type="project" value="InterPro"/>
</dbReference>
<dbReference type="PANTHER" id="PTHR45835:SF99">
    <property type="entry name" value="CHROMO DOMAIN-CONTAINING PROTEIN-RELATED"/>
    <property type="match status" value="1"/>
</dbReference>
<evidence type="ECO:0000313" key="2">
    <source>
        <dbReference type="EMBL" id="KAK4391181.1"/>
    </source>
</evidence>
<proteinExistence type="predicted"/>
<dbReference type="Proteomes" id="UP001289374">
    <property type="component" value="Unassembled WGS sequence"/>
</dbReference>
<feature type="domain" description="Integrase catalytic" evidence="1">
    <location>
        <begin position="1"/>
        <end position="136"/>
    </location>
</feature>
<evidence type="ECO:0000259" key="1">
    <source>
        <dbReference type="PROSITE" id="PS50994"/>
    </source>
</evidence>
<organism evidence="2 3">
    <name type="scientific">Sesamum angolense</name>
    <dbReference type="NCBI Taxonomy" id="2727404"/>
    <lineage>
        <taxon>Eukaryota</taxon>
        <taxon>Viridiplantae</taxon>
        <taxon>Streptophyta</taxon>
        <taxon>Embryophyta</taxon>
        <taxon>Tracheophyta</taxon>
        <taxon>Spermatophyta</taxon>
        <taxon>Magnoliopsida</taxon>
        <taxon>eudicotyledons</taxon>
        <taxon>Gunneridae</taxon>
        <taxon>Pentapetalae</taxon>
        <taxon>asterids</taxon>
        <taxon>lamiids</taxon>
        <taxon>Lamiales</taxon>
        <taxon>Pedaliaceae</taxon>
        <taxon>Sesamum</taxon>
    </lineage>
</organism>
<comment type="caution">
    <text evidence="2">The sequence shown here is derived from an EMBL/GenBank/DDBJ whole genome shotgun (WGS) entry which is preliminary data.</text>
</comment>
<dbReference type="InterPro" id="IPR012337">
    <property type="entry name" value="RNaseH-like_sf"/>
</dbReference>
<dbReference type="SUPFAM" id="SSF53098">
    <property type="entry name" value="Ribonuclease H-like"/>
    <property type="match status" value="1"/>
</dbReference>
<dbReference type="InterPro" id="IPR001584">
    <property type="entry name" value="Integrase_cat-core"/>
</dbReference>
<dbReference type="GO" id="GO:0015074">
    <property type="term" value="P:DNA integration"/>
    <property type="evidence" value="ECO:0007669"/>
    <property type="project" value="InterPro"/>
</dbReference>
<keyword evidence="3" id="KW-1185">Reference proteome</keyword>
<protein>
    <submittedName>
        <fullName evidence="2">Transposon Ty3-G Gag-Pol polyprotein</fullName>
    </submittedName>
</protein>
<dbReference type="Gene3D" id="3.30.420.10">
    <property type="entry name" value="Ribonuclease H-like superfamily/Ribonuclease H"/>
    <property type="match status" value="2"/>
</dbReference>
<evidence type="ECO:0000313" key="3">
    <source>
        <dbReference type="Proteomes" id="UP001289374"/>
    </source>
</evidence>
<dbReference type="AlphaFoldDB" id="A0AAE1WDA7"/>
<name>A0AAE1WDA7_9LAMI</name>
<reference evidence="2" key="1">
    <citation type="submission" date="2020-06" db="EMBL/GenBank/DDBJ databases">
        <authorList>
            <person name="Li T."/>
            <person name="Hu X."/>
            <person name="Zhang T."/>
            <person name="Song X."/>
            <person name="Zhang H."/>
            <person name="Dai N."/>
            <person name="Sheng W."/>
            <person name="Hou X."/>
            <person name="Wei L."/>
        </authorList>
    </citation>
    <scope>NUCLEOTIDE SEQUENCE</scope>
    <source>
        <strain evidence="2">K16</strain>
        <tissue evidence="2">Leaf</tissue>
    </source>
</reference>